<dbReference type="Proteomes" id="UP001151760">
    <property type="component" value="Unassembled WGS sequence"/>
</dbReference>
<organism evidence="1 2">
    <name type="scientific">Tanacetum coccineum</name>
    <dbReference type="NCBI Taxonomy" id="301880"/>
    <lineage>
        <taxon>Eukaryota</taxon>
        <taxon>Viridiplantae</taxon>
        <taxon>Streptophyta</taxon>
        <taxon>Embryophyta</taxon>
        <taxon>Tracheophyta</taxon>
        <taxon>Spermatophyta</taxon>
        <taxon>Magnoliopsida</taxon>
        <taxon>eudicotyledons</taxon>
        <taxon>Gunneridae</taxon>
        <taxon>Pentapetalae</taxon>
        <taxon>asterids</taxon>
        <taxon>campanulids</taxon>
        <taxon>Asterales</taxon>
        <taxon>Asteraceae</taxon>
        <taxon>Asteroideae</taxon>
        <taxon>Anthemideae</taxon>
        <taxon>Anthemidinae</taxon>
        <taxon>Tanacetum</taxon>
    </lineage>
</organism>
<comment type="caution">
    <text evidence="1">The sequence shown here is derived from an EMBL/GenBank/DDBJ whole genome shotgun (WGS) entry which is preliminary data.</text>
</comment>
<proteinExistence type="predicted"/>
<gene>
    <name evidence="1" type="ORF">Tco_0839470</name>
</gene>
<reference evidence="1" key="1">
    <citation type="journal article" date="2022" name="Int. J. Mol. Sci.">
        <title>Draft Genome of Tanacetum Coccineum: Genomic Comparison of Closely Related Tanacetum-Family Plants.</title>
        <authorList>
            <person name="Yamashiro T."/>
            <person name="Shiraishi A."/>
            <person name="Nakayama K."/>
            <person name="Satake H."/>
        </authorList>
    </citation>
    <scope>NUCLEOTIDE SEQUENCE</scope>
</reference>
<sequence length="145" mass="16902">MKGKHKNYIKIEYNFEKCYIALLDQLDWVNSEGNRIPHDLSKPLPLHGASGRLTILVDYFFNKDLEYLTIGNVEKKYANSLIKLKVTRHDLEGIKEMIPQLWSSSKVAYDKDVVFGIIHWDPNTNNSTDQDKYGYLKEIVVRRAN</sequence>
<reference evidence="1" key="2">
    <citation type="submission" date="2022-01" db="EMBL/GenBank/DDBJ databases">
        <authorList>
            <person name="Yamashiro T."/>
            <person name="Shiraishi A."/>
            <person name="Satake H."/>
            <person name="Nakayama K."/>
        </authorList>
    </citation>
    <scope>NUCLEOTIDE SEQUENCE</scope>
</reference>
<name>A0ABQ5AUN4_9ASTR</name>
<dbReference type="EMBL" id="BQNB010012552">
    <property type="protein sequence ID" value="GJT05008.1"/>
    <property type="molecule type" value="Genomic_DNA"/>
</dbReference>
<evidence type="ECO:0000313" key="2">
    <source>
        <dbReference type="Proteomes" id="UP001151760"/>
    </source>
</evidence>
<accession>A0ABQ5AUN4</accession>
<evidence type="ECO:0000313" key="1">
    <source>
        <dbReference type="EMBL" id="GJT05008.1"/>
    </source>
</evidence>
<protein>
    <submittedName>
        <fullName evidence="1">Uncharacterized protein</fullName>
    </submittedName>
</protein>
<keyword evidence="2" id="KW-1185">Reference proteome</keyword>